<reference evidence="1 2" key="1">
    <citation type="submission" date="2015-02" db="EMBL/GenBank/DDBJ databases">
        <title>Genome Sequence of Jannaschia aquimarina DSM28248, a member of the Roseobacter clade.</title>
        <authorList>
            <person name="Voget S."/>
            <person name="Daniel R."/>
        </authorList>
    </citation>
    <scope>NUCLEOTIDE SEQUENCE [LARGE SCALE GENOMIC DNA]</scope>
    <source>
        <strain evidence="1 2">GSW-M26</strain>
    </source>
</reference>
<gene>
    <name evidence="1" type="ORF">jaqu_35600</name>
</gene>
<dbReference type="PATRIC" id="fig|935700.4.peg.3668"/>
<proteinExistence type="predicted"/>
<dbReference type="STRING" id="935700.jaqu_35600"/>
<name>A0A0D1ECQ3_9RHOB</name>
<dbReference type="InterPro" id="IPR053842">
    <property type="entry name" value="NikA-like"/>
</dbReference>
<dbReference type="AlphaFoldDB" id="A0A0D1ECQ3"/>
<sequence>MARPRMAPEDKRTLRVNVRVSVSEAAALQQKANAAGMNVHAFTRAAALGRRLSAASTAATDFETRHELRRIGTNLNQIAKAINAGRDGLPHSLELACTQLTALLDRMMDDGPQGHERRP</sequence>
<evidence type="ECO:0000313" key="1">
    <source>
        <dbReference type="EMBL" id="KIT14716.1"/>
    </source>
</evidence>
<dbReference type="Pfam" id="PF21983">
    <property type="entry name" value="NikA-like"/>
    <property type="match status" value="1"/>
</dbReference>
<keyword evidence="2" id="KW-1185">Reference proteome</keyword>
<organism evidence="1 2">
    <name type="scientific">Jannaschia aquimarina</name>
    <dbReference type="NCBI Taxonomy" id="935700"/>
    <lineage>
        <taxon>Bacteria</taxon>
        <taxon>Pseudomonadati</taxon>
        <taxon>Pseudomonadota</taxon>
        <taxon>Alphaproteobacteria</taxon>
        <taxon>Rhodobacterales</taxon>
        <taxon>Roseobacteraceae</taxon>
        <taxon>Jannaschia</taxon>
    </lineage>
</organism>
<dbReference type="Proteomes" id="UP000032232">
    <property type="component" value="Unassembled WGS sequence"/>
</dbReference>
<accession>A0A0D1ECQ3</accession>
<protein>
    <submittedName>
        <fullName evidence="1">Bacterial mobilization protein (MobC)</fullName>
    </submittedName>
</protein>
<comment type="caution">
    <text evidence="1">The sequence shown here is derived from an EMBL/GenBank/DDBJ whole genome shotgun (WGS) entry which is preliminary data.</text>
</comment>
<evidence type="ECO:0000313" key="2">
    <source>
        <dbReference type="Proteomes" id="UP000032232"/>
    </source>
</evidence>
<dbReference type="EMBL" id="JYFE01000066">
    <property type="protein sequence ID" value="KIT14716.1"/>
    <property type="molecule type" value="Genomic_DNA"/>
</dbReference>